<name>A0A915L9N3_ROMCU</name>
<feature type="signal peptide" evidence="1">
    <location>
        <begin position="1"/>
        <end position="19"/>
    </location>
</feature>
<proteinExistence type="predicted"/>
<dbReference type="Proteomes" id="UP000887565">
    <property type="component" value="Unplaced"/>
</dbReference>
<keyword evidence="1" id="KW-0732">Signal</keyword>
<evidence type="ECO:0000313" key="2">
    <source>
        <dbReference type="Proteomes" id="UP000887565"/>
    </source>
</evidence>
<evidence type="ECO:0000256" key="1">
    <source>
        <dbReference type="SAM" id="SignalP"/>
    </source>
</evidence>
<protein>
    <submittedName>
        <fullName evidence="3">Secreted protein</fullName>
    </submittedName>
</protein>
<accession>A0A915L9N3</accession>
<reference evidence="3" key="1">
    <citation type="submission" date="2022-11" db="UniProtKB">
        <authorList>
            <consortium name="WormBaseParasite"/>
        </authorList>
    </citation>
    <scope>IDENTIFICATION</scope>
</reference>
<dbReference type="AlphaFoldDB" id="A0A915L9N3"/>
<organism evidence="2 3">
    <name type="scientific">Romanomermis culicivorax</name>
    <name type="common">Nematode worm</name>
    <dbReference type="NCBI Taxonomy" id="13658"/>
    <lineage>
        <taxon>Eukaryota</taxon>
        <taxon>Metazoa</taxon>
        <taxon>Ecdysozoa</taxon>
        <taxon>Nematoda</taxon>
        <taxon>Enoplea</taxon>
        <taxon>Dorylaimia</taxon>
        <taxon>Mermithida</taxon>
        <taxon>Mermithoidea</taxon>
        <taxon>Mermithidae</taxon>
        <taxon>Romanomermis</taxon>
    </lineage>
</organism>
<feature type="chain" id="PRO_5038054241" evidence="1">
    <location>
        <begin position="20"/>
        <end position="92"/>
    </location>
</feature>
<keyword evidence="2" id="KW-1185">Reference proteome</keyword>
<dbReference type="WBParaSite" id="nRc.2.0.1.t46461-RA">
    <property type="protein sequence ID" value="nRc.2.0.1.t46461-RA"/>
    <property type="gene ID" value="nRc.2.0.1.g46461"/>
</dbReference>
<evidence type="ECO:0000313" key="3">
    <source>
        <dbReference type="WBParaSite" id="nRc.2.0.1.t46461-RA"/>
    </source>
</evidence>
<sequence length="92" mass="10960">MKELLVLLLLFSSESRTLLLQFRFSNLLSITCFMAKYEFVELLDERLADELVPPPVKYCVKIMQFLLKRIDRCRKMLRIYQRSICLGQSSEH</sequence>